<dbReference type="InterPro" id="IPR022637">
    <property type="entry name" value="DNA_polIII_beta_cen"/>
</dbReference>
<comment type="function">
    <text evidence="10">Confers DNA tethering and processivity to DNA polymerases and other proteins. Acts as a clamp, forming a ring around DNA (a reaction catalyzed by the clamp-loading complex) which diffuses in an ATP-independent manner freely and bidirectionally along dsDNA. Initially characterized for its ability to contact the catalytic subunit of DNA polymerase III (Pol III), a complex, multichain enzyme responsible for most of the replicative synthesis in bacteria; Pol III exhibits 3'-5' exonuclease proofreading activity. The beta chain is required for initiation of replication as well as for processivity of DNA replication.</text>
</comment>
<protein>
    <recommendedName>
        <fullName evidence="3 10">Beta sliding clamp</fullName>
    </recommendedName>
</protein>
<evidence type="ECO:0000256" key="3">
    <source>
        <dbReference type="ARBA" id="ARBA00021035"/>
    </source>
</evidence>
<dbReference type="GO" id="GO:0003887">
    <property type="term" value="F:DNA-directed DNA polymerase activity"/>
    <property type="evidence" value="ECO:0007669"/>
    <property type="project" value="UniProtKB-UniRule"/>
</dbReference>
<dbReference type="GO" id="GO:0005737">
    <property type="term" value="C:cytoplasm"/>
    <property type="evidence" value="ECO:0007669"/>
    <property type="project" value="UniProtKB-SubCell"/>
</dbReference>
<proteinExistence type="inferred from homology"/>
<dbReference type="GO" id="GO:0008408">
    <property type="term" value="F:3'-5' exonuclease activity"/>
    <property type="evidence" value="ECO:0007669"/>
    <property type="project" value="InterPro"/>
</dbReference>
<dbReference type="PANTHER" id="PTHR30478">
    <property type="entry name" value="DNA POLYMERASE III SUBUNIT BETA"/>
    <property type="match status" value="1"/>
</dbReference>
<evidence type="ECO:0000256" key="6">
    <source>
        <dbReference type="ARBA" id="ARBA00022695"/>
    </source>
</evidence>
<gene>
    <name evidence="14" type="ORF">SAMN05216508_1235</name>
</gene>
<feature type="domain" description="DNA polymerase III beta sliding clamp N-terminal" evidence="11">
    <location>
        <begin position="1"/>
        <end position="126"/>
    </location>
</feature>
<evidence type="ECO:0000259" key="13">
    <source>
        <dbReference type="Pfam" id="PF02768"/>
    </source>
</evidence>
<comment type="subunit">
    <text evidence="10">Forms a ring-shaped head-to-tail homodimer around DNA.</text>
</comment>
<dbReference type="Gene3D" id="3.10.150.10">
    <property type="entry name" value="DNA Polymerase III, subunit A, domain 2"/>
    <property type="match status" value="1"/>
</dbReference>
<keyword evidence="8 10" id="KW-0239">DNA-directed DNA polymerase</keyword>
<evidence type="ECO:0000259" key="11">
    <source>
        <dbReference type="Pfam" id="PF00712"/>
    </source>
</evidence>
<dbReference type="OrthoDB" id="8421503at2"/>
<keyword evidence="15" id="KW-1185">Reference proteome</keyword>
<evidence type="ECO:0000259" key="12">
    <source>
        <dbReference type="Pfam" id="PF02767"/>
    </source>
</evidence>
<evidence type="ECO:0000256" key="2">
    <source>
        <dbReference type="ARBA" id="ARBA00010752"/>
    </source>
</evidence>
<dbReference type="InterPro" id="IPR046938">
    <property type="entry name" value="DNA_clamp_sf"/>
</dbReference>
<dbReference type="SUPFAM" id="SSF55979">
    <property type="entry name" value="DNA clamp"/>
    <property type="match status" value="3"/>
</dbReference>
<dbReference type="Gene3D" id="3.70.10.10">
    <property type="match status" value="1"/>
</dbReference>
<evidence type="ECO:0000256" key="7">
    <source>
        <dbReference type="ARBA" id="ARBA00022705"/>
    </source>
</evidence>
<dbReference type="PIRSF" id="PIRSF000804">
    <property type="entry name" value="DNA_pol_III_b"/>
    <property type="match status" value="1"/>
</dbReference>
<keyword evidence="7 10" id="KW-0235">DNA replication</keyword>
<dbReference type="SMART" id="SM00480">
    <property type="entry name" value="POL3Bc"/>
    <property type="match status" value="1"/>
</dbReference>
<dbReference type="Pfam" id="PF02768">
    <property type="entry name" value="DNA_pol3_beta_3"/>
    <property type="match status" value="1"/>
</dbReference>
<evidence type="ECO:0000313" key="14">
    <source>
        <dbReference type="EMBL" id="SFU63513.1"/>
    </source>
</evidence>
<keyword evidence="6 10" id="KW-0548">Nucleotidyltransferase</keyword>
<name>A0A1I7HS77_9FIRM</name>
<dbReference type="Pfam" id="PF02767">
    <property type="entry name" value="DNA_pol3_beta_2"/>
    <property type="match status" value="1"/>
</dbReference>
<comment type="subcellular location">
    <subcellularLocation>
        <location evidence="1 10">Cytoplasm</location>
    </subcellularLocation>
</comment>
<evidence type="ECO:0000256" key="8">
    <source>
        <dbReference type="ARBA" id="ARBA00022932"/>
    </source>
</evidence>
<reference evidence="14 15" key="1">
    <citation type="submission" date="2016-10" db="EMBL/GenBank/DDBJ databases">
        <authorList>
            <person name="de Groot N.N."/>
        </authorList>
    </citation>
    <scope>NUCLEOTIDE SEQUENCE [LARGE SCALE GENOMIC DNA]</scope>
    <source>
        <strain evidence="14 15">KHGC13</strain>
    </source>
</reference>
<dbReference type="InterPro" id="IPR022635">
    <property type="entry name" value="DNA_polIII_beta_C"/>
</dbReference>
<dbReference type="Pfam" id="PF00712">
    <property type="entry name" value="DNA_pol3_beta"/>
    <property type="match status" value="1"/>
</dbReference>
<dbReference type="GO" id="GO:0009360">
    <property type="term" value="C:DNA polymerase III complex"/>
    <property type="evidence" value="ECO:0007669"/>
    <property type="project" value="InterPro"/>
</dbReference>
<dbReference type="InterPro" id="IPR022634">
    <property type="entry name" value="DNA_polIII_beta_N"/>
</dbReference>
<feature type="domain" description="DNA polymerase III beta sliding clamp central" evidence="12">
    <location>
        <begin position="138"/>
        <end position="251"/>
    </location>
</feature>
<keyword evidence="9" id="KW-0238">DNA-binding</keyword>
<feature type="domain" description="DNA polymerase III beta sliding clamp C-terminal" evidence="13">
    <location>
        <begin position="256"/>
        <end position="375"/>
    </location>
</feature>
<dbReference type="NCBIfam" id="TIGR00663">
    <property type="entry name" value="dnan"/>
    <property type="match status" value="1"/>
</dbReference>
<organism evidence="14 15">
    <name type="scientific">Eubacterium pyruvativorans</name>
    <dbReference type="NCBI Taxonomy" id="155865"/>
    <lineage>
        <taxon>Bacteria</taxon>
        <taxon>Bacillati</taxon>
        <taxon>Bacillota</taxon>
        <taxon>Clostridia</taxon>
        <taxon>Eubacteriales</taxon>
        <taxon>Eubacteriaceae</taxon>
        <taxon>Eubacterium</taxon>
    </lineage>
</organism>
<dbReference type="InterPro" id="IPR001001">
    <property type="entry name" value="DNA_polIII_beta"/>
</dbReference>
<comment type="similarity">
    <text evidence="2 10">Belongs to the beta sliding clamp family.</text>
</comment>
<accession>A0A1I7HS77</accession>
<dbReference type="GO" id="GO:0003677">
    <property type="term" value="F:DNA binding"/>
    <property type="evidence" value="ECO:0007669"/>
    <property type="project" value="UniProtKB-UniRule"/>
</dbReference>
<dbReference type="PANTHER" id="PTHR30478:SF0">
    <property type="entry name" value="BETA SLIDING CLAMP"/>
    <property type="match status" value="1"/>
</dbReference>
<evidence type="ECO:0000256" key="10">
    <source>
        <dbReference type="PIRNR" id="PIRNR000804"/>
    </source>
</evidence>
<evidence type="ECO:0000256" key="9">
    <source>
        <dbReference type="ARBA" id="ARBA00023125"/>
    </source>
</evidence>
<evidence type="ECO:0000313" key="15">
    <source>
        <dbReference type="Proteomes" id="UP000198817"/>
    </source>
</evidence>
<dbReference type="EMBL" id="FPBT01000023">
    <property type="protein sequence ID" value="SFU63513.1"/>
    <property type="molecule type" value="Genomic_DNA"/>
</dbReference>
<evidence type="ECO:0000256" key="4">
    <source>
        <dbReference type="ARBA" id="ARBA00022490"/>
    </source>
</evidence>
<dbReference type="STRING" id="155865.SAMN05216515_1234"/>
<keyword evidence="4 10" id="KW-0963">Cytoplasm</keyword>
<dbReference type="GO" id="GO:0006271">
    <property type="term" value="P:DNA strand elongation involved in DNA replication"/>
    <property type="evidence" value="ECO:0007669"/>
    <property type="project" value="TreeGrafter"/>
</dbReference>
<evidence type="ECO:0000256" key="1">
    <source>
        <dbReference type="ARBA" id="ARBA00004496"/>
    </source>
</evidence>
<dbReference type="Proteomes" id="UP000198817">
    <property type="component" value="Unassembled WGS sequence"/>
</dbReference>
<dbReference type="CDD" id="cd00140">
    <property type="entry name" value="beta_clamp"/>
    <property type="match status" value="1"/>
</dbReference>
<sequence>MKFTCEQKTLSKALTIVSRAVSTRSTMPILKGILLTAYPDGRLKLSASDTDITIQDTIAVNVAEPGSVVVMAKLFSDIVRKLPASEIVITSSDNGDGETENNEVNISSMNSEFHIVGMSAEEFPVISSINEETESINIDKKTVRSMIEKTAFAASADEARGIITGVLVELSAGSINMVAIDGYRMAINRRTSPDIGTHEFVISAKILLELARIISEVENDEDNGVLYLDERKATFRFGNIRVELKLMNGKFIAYQNILPKNARITAVVNREQLQESIERASLLTTAGKNNLIRMNVRDTVMTISSFSEEGKVEEEVITTKQGEDLMIGFNAHYLLDVLKSVEDEEVKILFNSPVDPCLIVPMEGEEYEYLVLPVRI</sequence>
<dbReference type="AlphaFoldDB" id="A0A1I7HS77"/>
<keyword evidence="5 10" id="KW-0808">Transferase</keyword>
<evidence type="ECO:0000256" key="5">
    <source>
        <dbReference type="ARBA" id="ARBA00022679"/>
    </source>
</evidence>
<dbReference type="RefSeq" id="WP_090471755.1">
    <property type="nucleotide sequence ID" value="NZ_FOWF01000023.1"/>
</dbReference>